<feature type="compositionally biased region" description="Basic and acidic residues" evidence="1">
    <location>
        <begin position="277"/>
        <end position="294"/>
    </location>
</feature>
<gene>
    <name evidence="2" type="ORF">JY651_42385</name>
</gene>
<feature type="region of interest" description="Disordered" evidence="1">
    <location>
        <begin position="276"/>
        <end position="304"/>
    </location>
</feature>
<evidence type="ECO:0000313" key="2">
    <source>
        <dbReference type="EMBL" id="QSQ21736.1"/>
    </source>
</evidence>
<keyword evidence="3" id="KW-1185">Reference proteome</keyword>
<dbReference type="EMBL" id="CP071090">
    <property type="protein sequence ID" value="QSQ21736.1"/>
    <property type="molecule type" value="Genomic_DNA"/>
</dbReference>
<proteinExistence type="predicted"/>
<dbReference type="RefSeq" id="WP_206723313.1">
    <property type="nucleotide sequence ID" value="NZ_CP071090.1"/>
</dbReference>
<evidence type="ECO:0000313" key="3">
    <source>
        <dbReference type="Proteomes" id="UP000662747"/>
    </source>
</evidence>
<sequence>MEQSHGDCQLPLGYDGVVRIRAVPHLVLRPEPQSQPTLLNPDIWQVLVGGSSENVAGNVPCRLEWIVTSDCFAEKRVPHRRETCLTPNGKGFMVREKDGEGMKPLVVSVYELGLIGTGRLGFRLEPLLFGNQPVEVKPGDAAAIPFDLGARIDFGLAPTELKSDWLPDFLERHVRGVQVGSLLQLKPDITNLFNGHLATLDLYPTPVEGVAPDEAATLHVEWEVGHPDAAKVLLWRVGFLAVRGGEKEVLNNRLAAIGGMESSSTLGFQYRLGITKKPKDAPPAPEKKKGDKKPPPPPPPMEGVFAEPRLALEVPRPRLKSFGVRLDGGRLGIRGSFENFNDSVELDLTVKTYVRVPYGEGWRVEELDDFFRNVLESTRLETSLPIQHTEKQYAAVTLCLPDDVSTLLAEIQTVTVTTRENTFEREVLNLKQLPRHYVEVLKKVPGLQVFAAIQPTSLANTREAPFWAVADYEASEPGKEHGFAPFEGGAFVSRVFANGVCTGNTVDLSGEAERLSSPIPIVPPELQEEFSLFVGTVCGEAIGQSEAAWKGVAHTIMNRVARRQEWVAHLTPTDVITKTGFDGRKHKNCEAARAYLKSPASSALEFREKLERLITAVTPIYMRMAGDGGDPVYFYSPAAQKALHAEKPTEYPSEKPGFVDQGGDKALVDISAEVLGGTKDDFRFYAFRYPEKNARMTRQEIAVARAQPPVAKGK</sequence>
<dbReference type="Proteomes" id="UP000662747">
    <property type="component" value="Chromosome"/>
</dbReference>
<reference evidence="2 3" key="1">
    <citation type="submission" date="2021-02" db="EMBL/GenBank/DDBJ databases">
        <title>De Novo genome assembly of isolated myxobacteria.</title>
        <authorList>
            <person name="Stevens D.C."/>
        </authorList>
    </citation>
    <scope>NUCLEOTIDE SEQUENCE [LARGE SCALE GENOMIC DNA]</scope>
    <source>
        <strain evidence="3">SCPEA02</strain>
    </source>
</reference>
<name>A0ABX7NWH8_9BACT</name>
<organism evidence="2 3">
    <name type="scientific">Pyxidicoccus parkwayensis</name>
    <dbReference type="NCBI Taxonomy" id="2813578"/>
    <lineage>
        <taxon>Bacteria</taxon>
        <taxon>Pseudomonadati</taxon>
        <taxon>Myxococcota</taxon>
        <taxon>Myxococcia</taxon>
        <taxon>Myxococcales</taxon>
        <taxon>Cystobacterineae</taxon>
        <taxon>Myxococcaceae</taxon>
        <taxon>Pyxidicoccus</taxon>
    </lineage>
</organism>
<accession>A0ABX7NWH8</accession>
<protein>
    <submittedName>
        <fullName evidence="2">Uncharacterized protein</fullName>
    </submittedName>
</protein>
<evidence type="ECO:0000256" key="1">
    <source>
        <dbReference type="SAM" id="MobiDB-lite"/>
    </source>
</evidence>